<evidence type="ECO:0000256" key="1">
    <source>
        <dbReference type="SAM" id="MobiDB-lite"/>
    </source>
</evidence>
<dbReference type="EMBL" id="MTYJ01000017">
    <property type="protein sequence ID" value="OQV22465.1"/>
    <property type="molecule type" value="Genomic_DNA"/>
</dbReference>
<feature type="compositionally biased region" description="Low complexity" evidence="1">
    <location>
        <begin position="142"/>
        <end position="152"/>
    </location>
</feature>
<comment type="caution">
    <text evidence="2">The sequence shown here is derived from an EMBL/GenBank/DDBJ whole genome shotgun (WGS) entry which is preliminary data.</text>
</comment>
<evidence type="ECO:0000313" key="2">
    <source>
        <dbReference type="EMBL" id="OQV22465.1"/>
    </source>
</evidence>
<gene>
    <name evidence="2" type="ORF">BV898_03638</name>
</gene>
<proteinExistence type="predicted"/>
<feature type="compositionally biased region" description="Polar residues" evidence="1">
    <location>
        <begin position="48"/>
        <end position="90"/>
    </location>
</feature>
<accession>A0A1W0X4N7</accession>
<feature type="compositionally biased region" description="Polar residues" evidence="1">
    <location>
        <begin position="153"/>
        <end position="178"/>
    </location>
</feature>
<evidence type="ECO:0000313" key="3">
    <source>
        <dbReference type="Proteomes" id="UP000192578"/>
    </source>
</evidence>
<protein>
    <submittedName>
        <fullName evidence="2">Uncharacterized protein</fullName>
    </submittedName>
</protein>
<keyword evidence="3" id="KW-1185">Reference proteome</keyword>
<sequence length="200" mass="21903">MFPLIHAINNIFSLNLQIRLRRRPTALHQTAEAPSPPPDHNNHHHHPQNGSLSDPRSPSPSQHFNRTSPHYSSLSYRPSNHHTTASTPTTHGRPHQSRPTFVPSMPLFRGGLPNRSASNGDPGRPATRTHVTAASRPRDDLSTTLSTTLSSSQQATSGRTTNGNGHPTASTTTDNYLESTRARCGNDPPSVRRLMTRSRG</sequence>
<dbReference type="Proteomes" id="UP000192578">
    <property type="component" value="Unassembled WGS sequence"/>
</dbReference>
<organism evidence="2 3">
    <name type="scientific">Hypsibius exemplaris</name>
    <name type="common">Freshwater tardigrade</name>
    <dbReference type="NCBI Taxonomy" id="2072580"/>
    <lineage>
        <taxon>Eukaryota</taxon>
        <taxon>Metazoa</taxon>
        <taxon>Ecdysozoa</taxon>
        <taxon>Tardigrada</taxon>
        <taxon>Eutardigrada</taxon>
        <taxon>Parachela</taxon>
        <taxon>Hypsibioidea</taxon>
        <taxon>Hypsibiidae</taxon>
        <taxon>Hypsibius</taxon>
    </lineage>
</organism>
<feature type="region of interest" description="Disordered" evidence="1">
    <location>
        <begin position="26"/>
        <end position="200"/>
    </location>
</feature>
<reference evidence="3" key="1">
    <citation type="submission" date="2017-01" db="EMBL/GenBank/DDBJ databases">
        <title>Comparative genomics of anhydrobiosis in the tardigrade Hypsibius dujardini.</title>
        <authorList>
            <person name="Yoshida Y."/>
            <person name="Koutsovoulos G."/>
            <person name="Laetsch D."/>
            <person name="Stevens L."/>
            <person name="Kumar S."/>
            <person name="Horikawa D."/>
            <person name="Ishino K."/>
            <person name="Komine S."/>
            <person name="Tomita M."/>
            <person name="Blaxter M."/>
            <person name="Arakawa K."/>
        </authorList>
    </citation>
    <scope>NUCLEOTIDE SEQUENCE [LARGE SCALE GENOMIC DNA]</scope>
    <source>
        <strain evidence="3">Z151</strain>
    </source>
</reference>
<dbReference type="AlphaFoldDB" id="A0A1W0X4N7"/>
<name>A0A1W0X4N7_HYPEX</name>